<organism evidence="1 2">
    <name type="scientific">Oncorhynchus mykiss</name>
    <name type="common">Rainbow trout</name>
    <name type="synonym">Salmo gairdneri</name>
    <dbReference type="NCBI Taxonomy" id="8022"/>
    <lineage>
        <taxon>Eukaryota</taxon>
        <taxon>Metazoa</taxon>
        <taxon>Chordata</taxon>
        <taxon>Craniata</taxon>
        <taxon>Vertebrata</taxon>
        <taxon>Euteleostomi</taxon>
        <taxon>Actinopterygii</taxon>
        <taxon>Neopterygii</taxon>
        <taxon>Teleostei</taxon>
        <taxon>Protacanthopterygii</taxon>
        <taxon>Salmoniformes</taxon>
        <taxon>Salmonidae</taxon>
        <taxon>Salmoninae</taxon>
        <taxon>Oncorhynchus</taxon>
    </lineage>
</organism>
<reference evidence="1" key="1">
    <citation type="journal article" date="2014" name="Nat. Commun.">
        <title>The rainbow trout genome provides novel insights into evolution after whole-genome duplication in vertebrates.</title>
        <authorList>
            <person name="Berthelot C."/>
            <person name="Brunet F."/>
            <person name="Chalopin D."/>
            <person name="Juanchich A."/>
            <person name="Bernard M."/>
            <person name="Noel B."/>
            <person name="Bento P."/>
            <person name="Da Silva C."/>
            <person name="Labadie K."/>
            <person name="Alberti A."/>
            <person name="Aury J.M."/>
            <person name="Louis A."/>
            <person name="Dehais P."/>
            <person name="Bardou P."/>
            <person name="Montfort J."/>
            <person name="Klopp C."/>
            <person name="Cabau C."/>
            <person name="Gaspin C."/>
            <person name="Thorgaard G.H."/>
            <person name="Boussaha M."/>
            <person name="Quillet E."/>
            <person name="Guyomard R."/>
            <person name="Galiana D."/>
            <person name="Bobe J."/>
            <person name="Volff J.N."/>
            <person name="Genet C."/>
            <person name="Wincker P."/>
            <person name="Jaillon O."/>
            <person name="Roest Crollius H."/>
            <person name="Guiguen Y."/>
        </authorList>
    </citation>
    <scope>NUCLEOTIDE SEQUENCE [LARGE SCALE GENOMIC DNA]</scope>
</reference>
<name>A0A060Z8T6_ONCMY</name>
<dbReference type="Proteomes" id="UP000193380">
    <property type="component" value="Unassembled WGS sequence"/>
</dbReference>
<proteinExistence type="predicted"/>
<reference evidence="1" key="2">
    <citation type="submission" date="2014-03" db="EMBL/GenBank/DDBJ databases">
        <authorList>
            <person name="Genoscope - CEA"/>
        </authorList>
    </citation>
    <scope>NUCLEOTIDE SEQUENCE</scope>
</reference>
<gene>
    <name evidence="1" type="ORF">GSONMT00040904001</name>
</gene>
<dbReference type="STRING" id="8022.A0A060Z8T6"/>
<protein>
    <submittedName>
        <fullName evidence="1">Uncharacterized protein</fullName>
    </submittedName>
</protein>
<evidence type="ECO:0000313" key="1">
    <source>
        <dbReference type="EMBL" id="CDR00503.1"/>
    </source>
</evidence>
<dbReference type="PaxDb" id="8022-A0A060Z8T6"/>
<sequence length="52" mass="6453">MWRAEMGKCFHTFRGHTVEIVCLAFNQLWWPWVAWTLRTSYGTSRLERRWLH</sequence>
<evidence type="ECO:0000313" key="2">
    <source>
        <dbReference type="Proteomes" id="UP000193380"/>
    </source>
</evidence>
<dbReference type="AlphaFoldDB" id="A0A060Z8T6"/>
<dbReference type="EMBL" id="FR957736">
    <property type="protein sequence ID" value="CDR00503.1"/>
    <property type="molecule type" value="Genomic_DNA"/>
</dbReference>
<accession>A0A060Z8T6</accession>